<comment type="caution">
    <text evidence="4">The sequence shown here is derived from an EMBL/GenBank/DDBJ whole genome shotgun (WGS) entry which is preliminary data.</text>
</comment>
<proteinExistence type="predicted"/>
<keyword evidence="1 2" id="KW-0732">Signal</keyword>
<evidence type="ECO:0000313" key="4">
    <source>
        <dbReference type="EMBL" id="TGN21681.1"/>
    </source>
</evidence>
<dbReference type="Pfam" id="PF18962">
    <property type="entry name" value="Por_Secre_tail"/>
    <property type="match status" value="1"/>
</dbReference>
<evidence type="ECO:0000313" key="5">
    <source>
        <dbReference type="Proteomes" id="UP000297998"/>
    </source>
</evidence>
<accession>A0A4Z1BLW2</accession>
<keyword evidence="5" id="KW-1185">Reference proteome</keyword>
<feature type="domain" description="Secretion system C-terminal sorting" evidence="3">
    <location>
        <begin position="475"/>
        <end position="535"/>
    </location>
</feature>
<dbReference type="RefSeq" id="WP_135837011.1">
    <property type="nucleotide sequence ID" value="NZ_SRPE01000018.1"/>
</dbReference>
<feature type="signal peptide" evidence="2">
    <location>
        <begin position="1"/>
        <end position="18"/>
    </location>
</feature>
<feature type="chain" id="PRO_5021496099" evidence="2">
    <location>
        <begin position="19"/>
        <end position="543"/>
    </location>
</feature>
<sequence length="543" mass="61171">MKKLILSFSILFATISQAQWTTDTNTNSVISLKNGGASFSVATSDGKTYVGFWKKVDSPILYELRLQLLDKNGHKLFGEEGKLISNQIPMSSYTMVENTILDKENNLYIGITGSGNGTLAFVYKVTPNGDLPWGLNGIELGEGYLPTILPLSNGEIMISYWPSSKVNARLQKFTSEGKPIWINPSIIYSDEISKSTVPSKLYEQSNGNVVAVFHKITTRNYTNLFAQSFDNKGNTVWEKPVMLSDKTSTWSSKNSSFFENDVIYYAFTSGMAGRSDSYLVRVNSDGSLPWGIGGVDFNTNNAYFEKDIQVASQKGTDHIWAISTYNSASSQNYIGEYVQKFDKKTGQRLFSDNGKEVFPISLNNAKAHIGNLLLDNDKPVFAYDNRKEFTVQKFTTHITRLNSNGEFDLKEETLPLLTRESFKSHHNLVKTSEDEFVLTFNENVDNTETSVYGQNIILPKSDLAINEILDSEFKIYPNPTTSFLYFSKETENARAEIYNYVGQLLKTEIIKDNKVSVEKLPMGNYILRTDYKGKIVNLKFIKK</sequence>
<name>A0A4Z1BLW2_9FLAO</name>
<dbReference type="InterPro" id="IPR026444">
    <property type="entry name" value="Secre_tail"/>
</dbReference>
<reference evidence="4 5" key="1">
    <citation type="submission" date="2019-03" db="EMBL/GenBank/DDBJ databases">
        <title>Empedobacter tilapiae sp. nov., isolated from an intestine of Nile tilapia Oreochromis niloticus.</title>
        <authorList>
            <person name="Kim Y.-O."/>
            <person name="Yoon J.-H."/>
        </authorList>
    </citation>
    <scope>NUCLEOTIDE SEQUENCE [LARGE SCALE GENOMIC DNA]</scope>
    <source>
        <strain evidence="4 5">MRS2</strain>
    </source>
</reference>
<dbReference type="Proteomes" id="UP000297998">
    <property type="component" value="Unassembled WGS sequence"/>
</dbReference>
<evidence type="ECO:0000259" key="3">
    <source>
        <dbReference type="Pfam" id="PF18962"/>
    </source>
</evidence>
<gene>
    <name evidence="4" type="ORF">E4J94_17185</name>
</gene>
<dbReference type="OrthoDB" id="1267911at2"/>
<dbReference type="AlphaFoldDB" id="A0A4Z1BLW2"/>
<organism evidence="4 5">
    <name type="scientific">Empedobacter tilapiae</name>
    <dbReference type="NCBI Taxonomy" id="2491114"/>
    <lineage>
        <taxon>Bacteria</taxon>
        <taxon>Pseudomonadati</taxon>
        <taxon>Bacteroidota</taxon>
        <taxon>Flavobacteriia</taxon>
        <taxon>Flavobacteriales</taxon>
        <taxon>Weeksellaceae</taxon>
        <taxon>Empedobacter</taxon>
    </lineage>
</organism>
<evidence type="ECO:0000256" key="2">
    <source>
        <dbReference type="SAM" id="SignalP"/>
    </source>
</evidence>
<dbReference type="NCBIfam" id="TIGR04183">
    <property type="entry name" value="Por_Secre_tail"/>
    <property type="match status" value="1"/>
</dbReference>
<dbReference type="EMBL" id="SRPE01000018">
    <property type="protein sequence ID" value="TGN21681.1"/>
    <property type="molecule type" value="Genomic_DNA"/>
</dbReference>
<evidence type="ECO:0000256" key="1">
    <source>
        <dbReference type="ARBA" id="ARBA00022729"/>
    </source>
</evidence>
<protein>
    <submittedName>
        <fullName evidence="4">T9SS type A sorting domain-containing protein</fullName>
    </submittedName>
</protein>